<dbReference type="RefSeq" id="WP_264321227.1">
    <property type="nucleotide sequence ID" value="NZ_JADEXN010000139.1"/>
</dbReference>
<evidence type="ECO:0000256" key="1">
    <source>
        <dbReference type="SAM" id="Coils"/>
    </source>
</evidence>
<dbReference type="EMBL" id="JADEXN010000139">
    <property type="protein sequence ID" value="MBE9040997.1"/>
    <property type="molecule type" value="Genomic_DNA"/>
</dbReference>
<dbReference type="Proteomes" id="UP000621799">
    <property type="component" value="Unassembled WGS sequence"/>
</dbReference>
<sequence>MNEDRSPEALRESLETQYEDLQEALPLLDLKESLSENHREICEELSEIQIEFAAMRQIINHKLGISNHAS</sequence>
<organism evidence="2 3">
    <name type="scientific">Zarconia navalis LEGE 11467</name>
    <dbReference type="NCBI Taxonomy" id="1828826"/>
    <lineage>
        <taxon>Bacteria</taxon>
        <taxon>Bacillati</taxon>
        <taxon>Cyanobacteriota</taxon>
        <taxon>Cyanophyceae</taxon>
        <taxon>Oscillatoriophycideae</taxon>
        <taxon>Oscillatoriales</taxon>
        <taxon>Oscillatoriales incertae sedis</taxon>
        <taxon>Zarconia</taxon>
        <taxon>Zarconia navalis</taxon>
    </lineage>
</organism>
<dbReference type="AlphaFoldDB" id="A0A928VY92"/>
<feature type="coiled-coil region" evidence="1">
    <location>
        <begin position="11"/>
        <end position="51"/>
    </location>
</feature>
<evidence type="ECO:0000313" key="3">
    <source>
        <dbReference type="Proteomes" id="UP000621799"/>
    </source>
</evidence>
<keyword evidence="3" id="KW-1185">Reference proteome</keyword>
<accession>A0A928VY92</accession>
<gene>
    <name evidence="2" type="ORF">IQ235_09415</name>
</gene>
<evidence type="ECO:0000313" key="2">
    <source>
        <dbReference type="EMBL" id="MBE9040997.1"/>
    </source>
</evidence>
<proteinExistence type="predicted"/>
<keyword evidence="1" id="KW-0175">Coiled coil</keyword>
<protein>
    <submittedName>
        <fullName evidence="2">Uncharacterized protein</fullName>
    </submittedName>
</protein>
<name>A0A928VY92_9CYAN</name>
<reference evidence="2" key="1">
    <citation type="submission" date="2020-10" db="EMBL/GenBank/DDBJ databases">
        <authorList>
            <person name="Castelo-Branco R."/>
            <person name="Eusebio N."/>
            <person name="Adriana R."/>
            <person name="Vieira A."/>
            <person name="Brugerolle De Fraissinette N."/>
            <person name="Rezende De Castro R."/>
            <person name="Schneider M.P."/>
            <person name="Vasconcelos V."/>
            <person name="Leao P.N."/>
        </authorList>
    </citation>
    <scope>NUCLEOTIDE SEQUENCE</scope>
    <source>
        <strain evidence="2">LEGE 11467</strain>
    </source>
</reference>
<comment type="caution">
    <text evidence="2">The sequence shown here is derived from an EMBL/GenBank/DDBJ whole genome shotgun (WGS) entry which is preliminary data.</text>
</comment>